<feature type="compositionally biased region" description="Low complexity" evidence="2">
    <location>
        <begin position="27"/>
        <end position="45"/>
    </location>
</feature>
<protein>
    <submittedName>
        <fullName evidence="5">N-acetylmuramoyl-L-alanine amidase</fullName>
        <ecNumber evidence="5">3.5.1.28</ecNumber>
    </submittedName>
</protein>
<dbReference type="Proteomes" id="UP000572635">
    <property type="component" value="Unassembled WGS sequence"/>
</dbReference>
<dbReference type="SMART" id="SM00646">
    <property type="entry name" value="Ami_3"/>
    <property type="match status" value="1"/>
</dbReference>
<evidence type="ECO:0000313" key="5">
    <source>
        <dbReference type="EMBL" id="MBB5433216.1"/>
    </source>
</evidence>
<comment type="caution">
    <text evidence="5">The sequence shown here is derived from an EMBL/GenBank/DDBJ whole genome shotgun (WGS) entry which is preliminary data.</text>
</comment>
<evidence type="ECO:0000259" key="4">
    <source>
        <dbReference type="SMART" id="SM00646"/>
    </source>
</evidence>
<dbReference type="CDD" id="cd02696">
    <property type="entry name" value="MurNAc-LAA"/>
    <property type="match status" value="1"/>
</dbReference>
<reference evidence="5 6" key="1">
    <citation type="submission" date="2020-08" db="EMBL/GenBank/DDBJ databases">
        <title>Sequencing the genomes of 1000 actinobacteria strains.</title>
        <authorList>
            <person name="Klenk H.-P."/>
        </authorList>
    </citation>
    <scope>NUCLEOTIDE SEQUENCE [LARGE SCALE GENOMIC DNA]</scope>
    <source>
        <strain evidence="5 6">DSM 44551</strain>
    </source>
</reference>
<evidence type="ECO:0000313" key="6">
    <source>
        <dbReference type="Proteomes" id="UP000572635"/>
    </source>
</evidence>
<dbReference type="PANTHER" id="PTHR30404">
    <property type="entry name" value="N-ACETYLMURAMOYL-L-ALANINE AMIDASE"/>
    <property type="match status" value="1"/>
</dbReference>
<dbReference type="InterPro" id="IPR050695">
    <property type="entry name" value="N-acetylmuramoyl_amidase_3"/>
</dbReference>
<feature type="chain" id="PRO_5030897559" evidence="3">
    <location>
        <begin position="22"/>
        <end position="304"/>
    </location>
</feature>
<organism evidence="5 6">
    <name type="scientific">Nocardiopsis composta</name>
    <dbReference type="NCBI Taxonomy" id="157465"/>
    <lineage>
        <taxon>Bacteria</taxon>
        <taxon>Bacillati</taxon>
        <taxon>Actinomycetota</taxon>
        <taxon>Actinomycetes</taxon>
        <taxon>Streptosporangiales</taxon>
        <taxon>Nocardiopsidaceae</taxon>
        <taxon>Nocardiopsis</taxon>
    </lineage>
</organism>
<keyword evidence="1 5" id="KW-0378">Hydrolase</keyword>
<dbReference type="GO" id="GO:0030288">
    <property type="term" value="C:outer membrane-bounded periplasmic space"/>
    <property type="evidence" value="ECO:0007669"/>
    <property type="project" value="TreeGrafter"/>
</dbReference>
<proteinExistence type="predicted"/>
<evidence type="ECO:0000256" key="3">
    <source>
        <dbReference type="SAM" id="SignalP"/>
    </source>
</evidence>
<sequence length="304" mass="30453">MPNGPSSARPALLLPASLACAALLALTGCSGSGGDPSTAPTSLLPLPGPGEEGEGGGKDGADGSGGERPGEGGGKPDGGPLAGTTVLIDPGHNGGNADAPEEINEQVPSGPGEKKACDTVGAESASGYPEHEFTLDLSLLLRDRLEAEGAEVVMTRTDDDGVGPCVNERAEIGNDAEADAAISVHADGGPESGSGFHVIAPGEVEGNADIVVPSARLAGLLRDAYAEGTGMDPADYIAEEGLDERTDLGGLNLSTVPKVFLEAGNMRNPGDAKRLEDGEWRERAADAITGAVVDFLTGAEGDRP</sequence>
<dbReference type="Pfam" id="PF01520">
    <property type="entry name" value="Amidase_3"/>
    <property type="match status" value="1"/>
</dbReference>
<feature type="domain" description="MurNAc-LAA" evidence="4">
    <location>
        <begin position="170"/>
        <end position="293"/>
    </location>
</feature>
<keyword evidence="6" id="KW-1185">Reference proteome</keyword>
<dbReference type="EMBL" id="JACHDB010000001">
    <property type="protein sequence ID" value="MBB5433216.1"/>
    <property type="molecule type" value="Genomic_DNA"/>
</dbReference>
<evidence type="ECO:0000256" key="1">
    <source>
        <dbReference type="ARBA" id="ARBA00022801"/>
    </source>
</evidence>
<dbReference type="AlphaFoldDB" id="A0A7W8QMW0"/>
<dbReference type="PANTHER" id="PTHR30404:SF0">
    <property type="entry name" value="N-ACETYLMURAMOYL-L-ALANINE AMIDASE AMIC"/>
    <property type="match status" value="1"/>
</dbReference>
<accession>A0A7W8QMW0</accession>
<evidence type="ECO:0000256" key="2">
    <source>
        <dbReference type="SAM" id="MobiDB-lite"/>
    </source>
</evidence>
<dbReference type="GO" id="GO:0009253">
    <property type="term" value="P:peptidoglycan catabolic process"/>
    <property type="evidence" value="ECO:0007669"/>
    <property type="project" value="InterPro"/>
</dbReference>
<dbReference type="RefSeq" id="WP_184392763.1">
    <property type="nucleotide sequence ID" value="NZ_BAAAJD010000143.1"/>
</dbReference>
<name>A0A7W8QMW0_9ACTN</name>
<feature type="region of interest" description="Disordered" evidence="2">
    <location>
        <begin position="27"/>
        <end position="124"/>
    </location>
</feature>
<dbReference type="Gene3D" id="3.40.630.40">
    <property type="entry name" value="Zn-dependent exopeptidases"/>
    <property type="match status" value="1"/>
</dbReference>
<feature type="compositionally biased region" description="Gly residues" evidence="2">
    <location>
        <begin position="62"/>
        <end position="81"/>
    </location>
</feature>
<feature type="signal peptide" evidence="3">
    <location>
        <begin position="1"/>
        <end position="21"/>
    </location>
</feature>
<dbReference type="GO" id="GO:0008745">
    <property type="term" value="F:N-acetylmuramoyl-L-alanine amidase activity"/>
    <property type="evidence" value="ECO:0007669"/>
    <property type="project" value="UniProtKB-EC"/>
</dbReference>
<dbReference type="InterPro" id="IPR002508">
    <property type="entry name" value="MurNAc-LAA_cat"/>
</dbReference>
<dbReference type="EC" id="3.5.1.28" evidence="5"/>
<dbReference type="SUPFAM" id="SSF53187">
    <property type="entry name" value="Zn-dependent exopeptidases"/>
    <property type="match status" value="1"/>
</dbReference>
<keyword evidence="3" id="KW-0732">Signal</keyword>
<gene>
    <name evidence="5" type="ORF">HDA36_003300</name>
</gene>